<sequence>MAFQQYERTPLLLHACCAPCSIEPILHLREEGFEPTICWTNPNIQPIEEHDLRLETMRMYAKDLGLDLIVASDDRAGWERRVAGLGFDRERRCRACYAQRLAELCRVAKQRDFSFVSTTLVVSPYQLFDVCHDVLKKLCDAQGLTMVWRDFRPYYPEATRLSREAGMYRQNYCGCRFSAAEAAFDRHEIRDERKAAKAAERAKRQSKAHVS</sequence>
<feature type="binding site" evidence="17">
    <location>
        <position position="16"/>
    </location>
    <ligand>
        <name>[4Fe-4S] cluster</name>
        <dbReference type="ChEBI" id="CHEBI:49883"/>
    </ligand>
</feature>
<evidence type="ECO:0000256" key="4">
    <source>
        <dbReference type="ARBA" id="ARBA00012622"/>
    </source>
</evidence>
<name>A0AB38A7U3_9ACTN</name>
<dbReference type="GO" id="GO:0046872">
    <property type="term" value="F:metal ion binding"/>
    <property type="evidence" value="ECO:0007669"/>
    <property type="project" value="UniProtKB-KW"/>
</dbReference>
<evidence type="ECO:0000256" key="12">
    <source>
        <dbReference type="ARBA" id="ARBA00023014"/>
    </source>
</evidence>
<gene>
    <name evidence="17" type="primary">queH</name>
    <name evidence="18" type="ORF">SAMN04489746_1356</name>
</gene>
<evidence type="ECO:0000256" key="11">
    <source>
        <dbReference type="ARBA" id="ARBA00023004"/>
    </source>
</evidence>
<dbReference type="InterPro" id="IPR003828">
    <property type="entry name" value="QueH"/>
</dbReference>
<dbReference type="EMBL" id="FNSH01000001">
    <property type="protein sequence ID" value="SEB96581.1"/>
    <property type="molecule type" value="Genomic_DNA"/>
</dbReference>
<dbReference type="GO" id="GO:0052693">
    <property type="term" value="F:epoxyqueuosine reductase activity"/>
    <property type="evidence" value="ECO:0007669"/>
    <property type="project" value="UniProtKB-UniRule"/>
</dbReference>
<evidence type="ECO:0000256" key="5">
    <source>
        <dbReference type="ARBA" id="ARBA00016895"/>
    </source>
</evidence>
<dbReference type="PANTHER" id="PTHR36701:SF1">
    <property type="entry name" value="EPOXYQUEUOSINE REDUCTASE QUEH"/>
    <property type="match status" value="1"/>
</dbReference>
<keyword evidence="13 17" id="KW-1015">Disulfide bond</keyword>
<dbReference type="HAMAP" id="MF_02089">
    <property type="entry name" value="QueH"/>
    <property type="match status" value="1"/>
</dbReference>
<comment type="similarity">
    <text evidence="3 17">Belongs to the QueH family.</text>
</comment>
<evidence type="ECO:0000256" key="3">
    <source>
        <dbReference type="ARBA" id="ARBA00008207"/>
    </source>
</evidence>
<evidence type="ECO:0000313" key="18">
    <source>
        <dbReference type="EMBL" id="SEB96581.1"/>
    </source>
</evidence>
<keyword evidence="14 17" id="KW-0676">Redox-active center</keyword>
<evidence type="ECO:0000256" key="13">
    <source>
        <dbReference type="ARBA" id="ARBA00023157"/>
    </source>
</evidence>
<keyword evidence="7 17" id="KW-0819">tRNA processing</keyword>
<reference evidence="18 19" key="1">
    <citation type="submission" date="2016-10" db="EMBL/GenBank/DDBJ databases">
        <authorList>
            <person name="Varghese N."/>
            <person name="Submissions S."/>
        </authorList>
    </citation>
    <scope>NUCLEOTIDE SEQUENCE [LARGE SCALE GENOMIC DNA]</scope>
    <source>
        <strain evidence="18 19">DSM 20586</strain>
    </source>
</reference>
<comment type="function">
    <text evidence="1 17">Catalyzes the conversion of epoxyqueuosine (oQ) to queuosine (Q), which is a hypermodified base found in the wobble positions of tRNA(Asp), tRNA(Asn), tRNA(His) and tRNA(Tyr).</text>
</comment>
<evidence type="ECO:0000256" key="14">
    <source>
        <dbReference type="ARBA" id="ARBA00023284"/>
    </source>
</evidence>
<evidence type="ECO:0000256" key="6">
    <source>
        <dbReference type="ARBA" id="ARBA00022485"/>
    </source>
</evidence>
<proteinExistence type="inferred from homology"/>
<protein>
    <recommendedName>
        <fullName evidence="5 17">Epoxyqueuosine reductase QueH</fullName>
        <ecNumber evidence="4 17">1.17.99.6</ecNumber>
    </recommendedName>
    <alternativeName>
        <fullName evidence="15 17">Queuosine biosynthesis protein QueH</fullName>
    </alternativeName>
</protein>
<feature type="binding site" evidence="17">
    <location>
        <position position="17"/>
    </location>
    <ligand>
        <name>[4Fe-4S] cluster</name>
        <dbReference type="ChEBI" id="CHEBI:49883"/>
    </ligand>
</feature>
<evidence type="ECO:0000313" key="19">
    <source>
        <dbReference type="Proteomes" id="UP000183687"/>
    </source>
</evidence>
<feature type="binding site" evidence="17">
    <location>
        <position position="93"/>
    </location>
    <ligand>
        <name>[4Fe-4S] cluster</name>
        <dbReference type="ChEBI" id="CHEBI:49883"/>
    </ligand>
</feature>
<keyword evidence="6 17" id="KW-0004">4Fe-4S</keyword>
<dbReference type="PANTHER" id="PTHR36701">
    <property type="entry name" value="EPOXYQUEUOSINE REDUCTASE QUEH"/>
    <property type="match status" value="1"/>
</dbReference>
<evidence type="ECO:0000256" key="7">
    <source>
        <dbReference type="ARBA" id="ARBA00022694"/>
    </source>
</evidence>
<dbReference type="Pfam" id="PF02677">
    <property type="entry name" value="QueH"/>
    <property type="match status" value="1"/>
</dbReference>
<evidence type="ECO:0000256" key="15">
    <source>
        <dbReference type="ARBA" id="ARBA00031446"/>
    </source>
</evidence>
<keyword evidence="11 17" id="KW-0408">Iron</keyword>
<accession>A0AB38A7U3</accession>
<organism evidence="18 19">
    <name type="scientific">Atopobium minutum</name>
    <dbReference type="NCBI Taxonomy" id="1381"/>
    <lineage>
        <taxon>Bacteria</taxon>
        <taxon>Bacillati</taxon>
        <taxon>Actinomycetota</taxon>
        <taxon>Coriobacteriia</taxon>
        <taxon>Coriobacteriales</taxon>
        <taxon>Atopobiaceae</taxon>
        <taxon>Atopobium</taxon>
    </lineage>
</organism>
<feature type="binding site" evidence="17">
    <location>
        <position position="96"/>
    </location>
    <ligand>
        <name>[4Fe-4S] cluster</name>
        <dbReference type="ChEBI" id="CHEBI:49883"/>
    </ligand>
</feature>
<dbReference type="Proteomes" id="UP000183687">
    <property type="component" value="Unassembled WGS sequence"/>
</dbReference>
<evidence type="ECO:0000256" key="16">
    <source>
        <dbReference type="ARBA" id="ARBA00047415"/>
    </source>
</evidence>
<evidence type="ECO:0000256" key="10">
    <source>
        <dbReference type="ARBA" id="ARBA00023002"/>
    </source>
</evidence>
<dbReference type="GO" id="GO:0051539">
    <property type="term" value="F:4 iron, 4 sulfur cluster binding"/>
    <property type="evidence" value="ECO:0007669"/>
    <property type="project" value="UniProtKB-UniRule"/>
</dbReference>
<keyword evidence="9 17" id="KW-0671">Queuosine biosynthesis</keyword>
<keyword evidence="8 17" id="KW-0479">Metal-binding</keyword>
<keyword evidence="12 17" id="KW-0411">Iron-sulfur</keyword>
<dbReference type="RefSeq" id="WP_002563978.1">
    <property type="nucleotide sequence ID" value="NZ_CALJSN010000010.1"/>
</dbReference>
<comment type="catalytic activity">
    <reaction evidence="16 17">
        <text>epoxyqueuosine(34) in tRNA + AH2 = queuosine(34) in tRNA + A + H2O</text>
        <dbReference type="Rhea" id="RHEA:32159"/>
        <dbReference type="Rhea" id="RHEA-COMP:18571"/>
        <dbReference type="Rhea" id="RHEA-COMP:18582"/>
        <dbReference type="ChEBI" id="CHEBI:13193"/>
        <dbReference type="ChEBI" id="CHEBI:15377"/>
        <dbReference type="ChEBI" id="CHEBI:17499"/>
        <dbReference type="ChEBI" id="CHEBI:194431"/>
        <dbReference type="ChEBI" id="CHEBI:194443"/>
        <dbReference type="EC" id="1.17.99.6"/>
    </reaction>
</comment>
<keyword evidence="10 17" id="KW-0560">Oxidoreductase</keyword>
<feature type="disulfide bond" description="Redox-active" evidence="17">
    <location>
        <begin position="173"/>
        <end position="175"/>
    </location>
</feature>
<evidence type="ECO:0000256" key="1">
    <source>
        <dbReference type="ARBA" id="ARBA00002268"/>
    </source>
</evidence>
<evidence type="ECO:0000256" key="17">
    <source>
        <dbReference type="HAMAP-Rule" id="MF_02089"/>
    </source>
</evidence>
<comment type="pathway">
    <text evidence="2 17">tRNA modification; tRNA-queuosine biosynthesis.</text>
</comment>
<dbReference type="EC" id="1.17.99.6" evidence="4 17"/>
<comment type="caution">
    <text evidence="18">The sequence shown here is derived from an EMBL/GenBank/DDBJ whole genome shotgun (WGS) entry which is preliminary data.</text>
</comment>
<evidence type="ECO:0000256" key="8">
    <source>
        <dbReference type="ARBA" id="ARBA00022723"/>
    </source>
</evidence>
<evidence type="ECO:0000256" key="2">
    <source>
        <dbReference type="ARBA" id="ARBA00004691"/>
    </source>
</evidence>
<evidence type="ECO:0000256" key="9">
    <source>
        <dbReference type="ARBA" id="ARBA00022785"/>
    </source>
</evidence>
<dbReference type="GO" id="GO:0008616">
    <property type="term" value="P:tRNA queuosine(34) biosynthetic process"/>
    <property type="evidence" value="ECO:0007669"/>
    <property type="project" value="UniProtKB-UniRule"/>
</dbReference>
<dbReference type="AlphaFoldDB" id="A0AB38A7U3"/>